<dbReference type="AlphaFoldDB" id="A0A344UKY7"/>
<dbReference type="Proteomes" id="UP000252038">
    <property type="component" value="Chromosome"/>
</dbReference>
<dbReference type="KEGG" id="chrb:DK843_17455"/>
<gene>
    <name evidence="1" type="ORF">DK843_17455</name>
</gene>
<dbReference type="EMBL" id="CP029554">
    <property type="protein sequence ID" value="AXE35935.1"/>
    <property type="molecule type" value="Genomic_DNA"/>
</dbReference>
<evidence type="ECO:0000313" key="2">
    <source>
        <dbReference type="Proteomes" id="UP000252038"/>
    </source>
</evidence>
<evidence type="ECO:0000313" key="1">
    <source>
        <dbReference type="EMBL" id="AXE35935.1"/>
    </source>
</evidence>
<dbReference type="RefSeq" id="WP_114061661.1">
    <property type="nucleotide sequence ID" value="NZ_CP029495.1"/>
</dbReference>
<name>A0A344UKY7_9NEIS</name>
<protein>
    <submittedName>
        <fullName evidence="1">Protein EsaB</fullName>
    </submittedName>
</protein>
<sequence length="133" mass="14626">MSKAFDPAQTLRWLSRRLASPQWSQGGLALEGALGERPARARRFDDGPTLALRLEAGEDDARRVCLSLAATEEALDDAAYLAGGRLWLLRRYPPCLTETELELLLKQQLALAQLLERKPEGQAAARPLPGSYA</sequence>
<proteinExistence type="predicted"/>
<organism evidence="1 2">
    <name type="scientific">Chromobacterium phragmitis</name>
    <dbReference type="NCBI Taxonomy" id="2202141"/>
    <lineage>
        <taxon>Bacteria</taxon>
        <taxon>Pseudomonadati</taxon>
        <taxon>Pseudomonadota</taxon>
        <taxon>Betaproteobacteria</taxon>
        <taxon>Neisseriales</taxon>
        <taxon>Chromobacteriaceae</taxon>
        <taxon>Chromobacterium</taxon>
    </lineage>
</organism>
<accession>A0A344UKY7</accession>
<reference evidence="1 2" key="1">
    <citation type="submission" date="2018-05" db="EMBL/GenBank/DDBJ databases">
        <title>Genome sequencing, assembly and analysis of the novel insecticidal bacterium, Chromobacterium phragmitis.</title>
        <authorList>
            <person name="Sparks M.E."/>
            <person name="Blackburn M.B."/>
            <person name="Gundersen-Rindal D.E."/>
        </authorList>
    </citation>
    <scope>NUCLEOTIDE SEQUENCE [LARGE SCALE GENOMIC DNA]</scope>
    <source>
        <strain evidence="1">IIBBL 274-1</strain>
    </source>
</reference>
<dbReference type="KEGG" id="chri:DK842_12020"/>